<evidence type="ECO:0000313" key="3">
    <source>
        <dbReference type="EMBL" id="KAK9918241.1"/>
    </source>
</evidence>
<name>A0ABR2Z347_9CHLO</name>
<feature type="domain" description="Mce/MlaD" evidence="2">
    <location>
        <begin position="96"/>
        <end position="171"/>
    </location>
</feature>
<accession>A0ABR2Z347</accession>
<proteinExistence type="predicted"/>
<feature type="transmembrane region" description="Helical" evidence="1">
    <location>
        <begin position="67"/>
        <end position="85"/>
    </location>
</feature>
<keyword evidence="1" id="KW-1133">Transmembrane helix</keyword>
<keyword evidence="1" id="KW-0812">Transmembrane</keyword>
<sequence length="351" mass="37877">MVCLHGRSVPTLSILGPAPQRINPAVSSLPYCLKIRQSKDSRSRREDRAAMLSDFGFGKMSFMEGGVGLFVFAGVGLAIVLISWARGGQLGRRGKGYQCVLEFPLACGITVGTPVRIRGVPIGSVLSLNASLEKVEVLTEVKKATTVIPRNSHIEANQSGLIAEPLIDITPQLPIPDYKASPLDAECEAEGKIVCHQGHIKGHPGVAMDDLVYICTKIARQMDAQGLDRIFDAAEAATSAIEEARPLLQRVVELVDEVTPLLSELREGNMVNNLEELTRSASDAAADIHRLQNEVLTEDNVKALRESVLTLTKTLEHIEGITGDLGGFTGDARNKSNLKQLIEALSRIVSD</sequence>
<reference evidence="3 4" key="1">
    <citation type="journal article" date="2024" name="Nat. Commun.">
        <title>Phylogenomics reveals the evolutionary origins of lichenization in chlorophyte algae.</title>
        <authorList>
            <person name="Puginier C."/>
            <person name="Libourel C."/>
            <person name="Otte J."/>
            <person name="Skaloud P."/>
            <person name="Haon M."/>
            <person name="Grisel S."/>
            <person name="Petersen M."/>
            <person name="Berrin J.G."/>
            <person name="Delaux P.M."/>
            <person name="Dal Grande F."/>
            <person name="Keller J."/>
        </authorList>
    </citation>
    <scope>NUCLEOTIDE SEQUENCE [LARGE SCALE GENOMIC DNA]</scope>
    <source>
        <strain evidence="3 4">SAG 216-7</strain>
    </source>
</reference>
<organism evidence="3 4">
    <name type="scientific">Coccomyxa subellipsoidea</name>
    <dbReference type="NCBI Taxonomy" id="248742"/>
    <lineage>
        <taxon>Eukaryota</taxon>
        <taxon>Viridiplantae</taxon>
        <taxon>Chlorophyta</taxon>
        <taxon>core chlorophytes</taxon>
        <taxon>Trebouxiophyceae</taxon>
        <taxon>Trebouxiophyceae incertae sedis</taxon>
        <taxon>Coccomyxaceae</taxon>
        <taxon>Coccomyxa</taxon>
    </lineage>
</organism>
<dbReference type="EMBL" id="JALJOT010000001">
    <property type="protein sequence ID" value="KAK9918241.1"/>
    <property type="molecule type" value="Genomic_DNA"/>
</dbReference>
<keyword evidence="4" id="KW-1185">Reference proteome</keyword>
<evidence type="ECO:0000259" key="2">
    <source>
        <dbReference type="Pfam" id="PF02470"/>
    </source>
</evidence>
<evidence type="ECO:0000256" key="1">
    <source>
        <dbReference type="SAM" id="Phobius"/>
    </source>
</evidence>
<gene>
    <name evidence="3" type="ORF">WJX75_002524</name>
</gene>
<dbReference type="PANTHER" id="PTHR34675:SF1">
    <property type="entry name" value="PROTEIN TRIGALACTOSYLDIACYLGLYCEROL 2, CHLOROPLASTIC"/>
    <property type="match status" value="1"/>
</dbReference>
<dbReference type="InterPro" id="IPR039342">
    <property type="entry name" value="TGD2-like"/>
</dbReference>
<keyword evidence="1" id="KW-0472">Membrane</keyword>
<dbReference type="Proteomes" id="UP001491310">
    <property type="component" value="Unassembled WGS sequence"/>
</dbReference>
<dbReference type="Pfam" id="PF02470">
    <property type="entry name" value="MlaD"/>
    <property type="match status" value="1"/>
</dbReference>
<evidence type="ECO:0000313" key="4">
    <source>
        <dbReference type="Proteomes" id="UP001491310"/>
    </source>
</evidence>
<dbReference type="InterPro" id="IPR003399">
    <property type="entry name" value="Mce/MlaD"/>
</dbReference>
<protein>
    <recommendedName>
        <fullName evidence="2">Mce/MlaD domain-containing protein</fullName>
    </recommendedName>
</protein>
<dbReference type="PANTHER" id="PTHR34675">
    <property type="entry name" value="PROTEIN TRIGALACTOSYLDIACYLGLYCEROL 2, CHLOROPLASTIC"/>
    <property type="match status" value="1"/>
</dbReference>
<comment type="caution">
    <text evidence="3">The sequence shown here is derived from an EMBL/GenBank/DDBJ whole genome shotgun (WGS) entry which is preliminary data.</text>
</comment>